<dbReference type="InterPro" id="IPR002934">
    <property type="entry name" value="Polymerase_NTP_transf_dom"/>
</dbReference>
<organism evidence="4 5">
    <name type="scientific">Candidatus Enterococcus murrayae</name>
    <dbReference type="NCBI Taxonomy" id="2815321"/>
    <lineage>
        <taxon>Bacteria</taxon>
        <taxon>Bacillati</taxon>
        <taxon>Bacillota</taxon>
        <taxon>Bacilli</taxon>
        <taxon>Lactobacillales</taxon>
        <taxon>Enterococcaceae</taxon>
        <taxon>Enterococcus</taxon>
    </lineage>
</organism>
<evidence type="ECO:0000259" key="2">
    <source>
        <dbReference type="Pfam" id="PF01909"/>
    </source>
</evidence>
<dbReference type="Gene3D" id="3.30.460.10">
    <property type="entry name" value="Beta Polymerase, domain 2"/>
    <property type="match status" value="1"/>
</dbReference>
<evidence type="ECO:0000256" key="1">
    <source>
        <dbReference type="ARBA" id="ARBA00022679"/>
    </source>
</evidence>
<feature type="domain" description="Polymerase nucleotidyl transferase" evidence="2">
    <location>
        <begin position="13"/>
        <end position="70"/>
    </location>
</feature>
<dbReference type="CDD" id="cd05403">
    <property type="entry name" value="NT_KNTase_like"/>
    <property type="match status" value="1"/>
</dbReference>
<evidence type="ECO:0000313" key="5">
    <source>
        <dbReference type="Proteomes" id="UP000664495"/>
    </source>
</evidence>
<dbReference type="EMBL" id="JAFLVR010000021">
    <property type="protein sequence ID" value="MBO0452677.1"/>
    <property type="molecule type" value="Genomic_DNA"/>
</dbReference>
<dbReference type="Proteomes" id="UP000664495">
    <property type="component" value="Unassembled WGS sequence"/>
</dbReference>
<dbReference type="RefSeq" id="WP_207108449.1">
    <property type="nucleotide sequence ID" value="NZ_JAFLVR010000021.1"/>
</dbReference>
<gene>
    <name evidence="4" type="ORF">JZO85_10370</name>
</gene>
<name>A0ABS3HGW4_9ENTE</name>
<accession>A0ABS3HGW4</accession>
<keyword evidence="5" id="KW-1185">Reference proteome</keyword>
<keyword evidence="1" id="KW-0808">Transferase</keyword>
<proteinExistence type="predicted"/>
<evidence type="ECO:0000313" key="4">
    <source>
        <dbReference type="EMBL" id="MBO0452677.1"/>
    </source>
</evidence>
<feature type="domain" description="Adenylyltransferase AadA C-terminal" evidence="3">
    <location>
        <begin position="152"/>
        <end position="248"/>
    </location>
</feature>
<dbReference type="Pfam" id="PF01909">
    <property type="entry name" value="NTP_transf_2"/>
    <property type="match status" value="1"/>
</dbReference>
<dbReference type="SUPFAM" id="SSF81301">
    <property type="entry name" value="Nucleotidyltransferase"/>
    <property type="match status" value="1"/>
</dbReference>
<evidence type="ECO:0000259" key="3">
    <source>
        <dbReference type="Pfam" id="PF13427"/>
    </source>
</evidence>
<dbReference type="InterPro" id="IPR025184">
    <property type="entry name" value="AadA_C"/>
</dbReference>
<dbReference type="InterPro" id="IPR043519">
    <property type="entry name" value="NT_sf"/>
</dbReference>
<dbReference type="Pfam" id="PF13427">
    <property type="entry name" value="AadA_C"/>
    <property type="match status" value="1"/>
</dbReference>
<comment type="caution">
    <text evidence="4">The sequence shown here is derived from an EMBL/GenBank/DDBJ whole genome shotgun (WGS) entry which is preliminary data.</text>
</comment>
<protein>
    <submittedName>
        <fullName evidence="4">DUF4111 domain-containing protein</fullName>
    </submittedName>
</protein>
<reference evidence="4 5" key="1">
    <citation type="submission" date="2021-03" db="EMBL/GenBank/DDBJ databases">
        <title>Enterococcal diversity collection.</title>
        <authorList>
            <person name="Gilmore M.S."/>
            <person name="Schwartzman J."/>
            <person name="Van Tyne D."/>
            <person name="Martin M."/>
            <person name="Earl A.M."/>
            <person name="Manson A.L."/>
            <person name="Straub T."/>
            <person name="Salamzade R."/>
            <person name="Saavedra J."/>
            <person name="Lebreton F."/>
            <person name="Prichula J."/>
            <person name="Schaufler K."/>
            <person name="Gaca A."/>
            <person name="Sgardioli B."/>
            <person name="Wagenaar J."/>
            <person name="Strong T."/>
        </authorList>
    </citation>
    <scope>NUCLEOTIDE SEQUENCE [LARGE SCALE GENOMIC DNA]</scope>
    <source>
        <strain evidence="4 5">MJM16</strain>
    </source>
</reference>
<sequence>MNHSISTDKQIESILQLLSQELSEGILGIYLCGSAVLGGLKQNSDIDILVVVSEKLSKETKKSLIKKIKPLSRKIGENNALRYVEIIIIVAKQIATWEYPPYQDFIYGEWLQEDYEKGYVPSNEQNADLTIILYQSRKHYKRLLGSFELEKIIPEIPIEDVKKAIMDSVSDLLTHYDGDETNVLLTLCRMILTLKENRVYPKDLAGAIQARTSPFNHRQLVLLAVSDYKGEKLVKWENYSINETINYLYQQLKKET</sequence>